<comment type="subcellular location">
    <subcellularLocation>
        <location evidence="1">Plastid</location>
        <location evidence="1">Chloroplast membrane</location>
        <topology evidence="1">Multi-pass membrane protein</topology>
    </subcellularLocation>
</comment>
<accession>A0A2U1LE58</accession>
<keyword evidence="6 14" id="KW-0812">Transmembrane</keyword>
<proteinExistence type="inferred from homology"/>
<evidence type="ECO:0000256" key="3">
    <source>
        <dbReference type="ARBA" id="ARBA00022528"/>
    </source>
</evidence>
<dbReference type="InterPro" id="IPR039606">
    <property type="entry name" value="Phytol/farnesol_kinase"/>
</dbReference>
<comment type="caution">
    <text evidence="15">The sequence shown here is derived from an EMBL/GenBank/DDBJ whole genome shotgun (WGS) entry which is preliminary data.</text>
</comment>
<keyword evidence="5" id="KW-0808">Transferase</keyword>
<comment type="similarity">
    <text evidence="2">Belongs to the polyprenol kinase family.</text>
</comment>
<dbReference type="GO" id="GO:0010189">
    <property type="term" value="P:vitamin E biosynthetic process"/>
    <property type="evidence" value="ECO:0007669"/>
    <property type="project" value="TreeGrafter"/>
</dbReference>
<keyword evidence="3" id="KW-0150">Chloroplast</keyword>
<comment type="pathway">
    <text evidence="11">Cofactor biosynthesis; tocopherol biosynthesis.</text>
</comment>
<gene>
    <name evidence="15" type="ORF">CTI12_AA500320</name>
</gene>
<evidence type="ECO:0000313" key="16">
    <source>
        <dbReference type="Proteomes" id="UP000245207"/>
    </source>
</evidence>
<keyword evidence="16" id="KW-1185">Reference proteome</keyword>
<dbReference type="STRING" id="35608.A0A2U1LE58"/>
<dbReference type="EC" id="2.7.1.182" evidence="12"/>
<name>A0A2U1LE58_ARTAN</name>
<evidence type="ECO:0000256" key="1">
    <source>
        <dbReference type="ARBA" id="ARBA00004508"/>
    </source>
</evidence>
<evidence type="ECO:0000256" key="4">
    <source>
        <dbReference type="ARBA" id="ARBA00022640"/>
    </source>
</evidence>
<feature type="transmembrane region" description="Helical" evidence="14">
    <location>
        <begin position="268"/>
        <end position="289"/>
    </location>
</feature>
<evidence type="ECO:0000256" key="2">
    <source>
        <dbReference type="ARBA" id="ARBA00010794"/>
    </source>
</evidence>
<sequence length="343" mass="37454">MAYYHPHSLVATTIKLSLFRRNICPTRHSFNPITSFPNTCSPAVDMHNNNQRRSLLHIPPARALTVDMSSGALLQDAGATFLVVAGGYGLVSGPAVDMFNNNQRRSLLYIPPARALTVDMSSGTLLQDAGATFLVVAGAYGLVSGFDTLTKRNIIEQISTSTDARYFAALVPLLNCTRLLVHGLSLVTNEDLIKSVTREGKPEELLRGPLYYVLVLIVCSLLFWRESPIGVVALSMMCGGDGIADIMGRRFGVHKIPYNLQKSWCGSISMFIVGFLVSIGMLFYFSMFGYFELDWYPTIGRVALVALMATLVESLPTKGGVDDNISVPMASMLLAYLTFGFQA</sequence>
<keyword evidence="9 14" id="KW-1133">Transmembrane helix</keyword>
<evidence type="ECO:0000256" key="12">
    <source>
        <dbReference type="ARBA" id="ARBA00039024"/>
    </source>
</evidence>
<evidence type="ECO:0000256" key="14">
    <source>
        <dbReference type="SAM" id="Phobius"/>
    </source>
</evidence>
<evidence type="ECO:0000256" key="8">
    <source>
        <dbReference type="ARBA" id="ARBA00022946"/>
    </source>
</evidence>
<feature type="transmembrane region" description="Helical" evidence="14">
    <location>
        <begin position="229"/>
        <end position="247"/>
    </location>
</feature>
<reference evidence="15 16" key="1">
    <citation type="journal article" date="2018" name="Mol. Plant">
        <title>The genome of Artemisia annua provides insight into the evolution of Asteraceae family and artemisinin biosynthesis.</title>
        <authorList>
            <person name="Shen Q."/>
            <person name="Zhang L."/>
            <person name="Liao Z."/>
            <person name="Wang S."/>
            <person name="Yan T."/>
            <person name="Shi P."/>
            <person name="Liu M."/>
            <person name="Fu X."/>
            <person name="Pan Q."/>
            <person name="Wang Y."/>
            <person name="Lv Z."/>
            <person name="Lu X."/>
            <person name="Zhang F."/>
            <person name="Jiang W."/>
            <person name="Ma Y."/>
            <person name="Chen M."/>
            <person name="Hao X."/>
            <person name="Li L."/>
            <person name="Tang Y."/>
            <person name="Lv G."/>
            <person name="Zhou Y."/>
            <person name="Sun X."/>
            <person name="Brodelius P.E."/>
            <person name="Rose J.K.C."/>
            <person name="Tang K."/>
        </authorList>
    </citation>
    <scope>NUCLEOTIDE SEQUENCE [LARGE SCALE GENOMIC DNA]</scope>
    <source>
        <strain evidence="16">cv. Huhao1</strain>
        <tissue evidence="15">Leaf</tissue>
    </source>
</reference>
<organism evidence="15 16">
    <name type="scientific">Artemisia annua</name>
    <name type="common">Sweet wormwood</name>
    <dbReference type="NCBI Taxonomy" id="35608"/>
    <lineage>
        <taxon>Eukaryota</taxon>
        <taxon>Viridiplantae</taxon>
        <taxon>Streptophyta</taxon>
        <taxon>Embryophyta</taxon>
        <taxon>Tracheophyta</taxon>
        <taxon>Spermatophyta</taxon>
        <taxon>Magnoliopsida</taxon>
        <taxon>eudicotyledons</taxon>
        <taxon>Gunneridae</taxon>
        <taxon>Pentapetalae</taxon>
        <taxon>asterids</taxon>
        <taxon>campanulids</taxon>
        <taxon>Asterales</taxon>
        <taxon>Asteraceae</taxon>
        <taxon>Asteroideae</taxon>
        <taxon>Anthemideae</taxon>
        <taxon>Artemisiinae</taxon>
        <taxon>Artemisia</taxon>
    </lineage>
</organism>
<dbReference type="GO" id="GO:0010276">
    <property type="term" value="F:phytol kinase activity"/>
    <property type="evidence" value="ECO:0007669"/>
    <property type="project" value="UniProtKB-EC"/>
</dbReference>
<evidence type="ECO:0000256" key="6">
    <source>
        <dbReference type="ARBA" id="ARBA00022692"/>
    </source>
</evidence>
<evidence type="ECO:0000256" key="9">
    <source>
        <dbReference type="ARBA" id="ARBA00022989"/>
    </source>
</evidence>
<keyword evidence="8" id="KW-0809">Transit peptide</keyword>
<dbReference type="GO" id="GO:0031969">
    <property type="term" value="C:chloroplast membrane"/>
    <property type="evidence" value="ECO:0007669"/>
    <property type="project" value="UniProtKB-SubCell"/>
</dbReference>
<keyword evidence="10 14" id="KW-0472">Membrane</keyword>
<evidence type="ECO:0000256" key="13">
    <source>
        <dbReference type="ARBA" id="ARBA00048889"/>
    </source>
</evidence>
<dbReference type="OrthoDB" id="5673at2759"/>
<dbReference type="PANTHER" id="PTHR32523:SF8">
    <property type="entry name" value="DOLICHOL KINASE"/>
    <property type="match status" value="1"/>
</dbReference>
<dbReference type="EMBL" id="PKPP01009894">
    <property type="protein sequence ID" value="PWA47254.1"/>
    <property type="molecule type" value="Genomic_DNA"/>
</dbReference>
<protein>
    <recommendedName>
        <fullName evidence="12">phytol kinase</fullName>
        <ecNumber evidence="12">2.7.1.182</ecNumber>
    </recommendedName>
</protein>
<dbReference type="Proteomes" id="UP000245207">
    <property type="component" value="Unassembled WGS sequence"/>
</dbReference>
<evidence type="ECO:0000256" key="5">
    <source>
        <dbReference type="ARBA" id="ARBA00022679"/>
    </source>
</evidence>
<evidence type="ECO:0000256" key="7">
    <source>
        <dbReference type="ARBA" id="ARBA00022777"/>
    </source>
</evidence>
<evidence type="ECO:0000256" key="11">
    <source>
        <dbReference type="ARBA" id="ARBA00024015"/>
    </source>
</evidence>
<evidence type="ECO:0000313" key="15">
    <source>
        <dbReference type="EMBL" id="PWA47254.1"/>
    </source>
</evidence>
<feature type="transmembrane region" description="Helical" evidence="14">
    <location>
        <begin position="205"/>
        <end position="223"/>
    </location>
</feature>
<comment type="catalytic activity">
    <reaction evidence="13">
        <text>phytol + CTP = phytyl phosphate + CDP + H(+)</text>
        <dbReference type="Rhea" id="RHEA:38055"/>
        <dbReference type="ChEBI" id="CHEBI:15378"/>
        <dbReference type="ChEBI" id="CHEBI:17327"/>
        <dbReference type="ChEBI" id="CHEBI:37563"/>
        <dbReference type="ChEBI" id="CHEBI:58069"/>
        <dbReference type="ChEBI" id="CHEBI:75483"/>
        <dbReference type="EC" id="2.7.1.182"/>
    </reaction>
</comment>
<keyword evidence="4" id="KW-0934">Plastid</keyword>
<dbReference type="AlphaFoldDB" id="A0A2U1LE58"/>
<evidence type="ECO:0000256" key="10">
    <source>
        <dbReference type="ARBA" id="ARBA00023136"/>
    </source>
</evidence>
<keyword evidence="7 15" id="KW-0418">Kinase</keyword>
<dbReference type="PANTHER" id="PTHR32523">
    <property type="entry name" value="PHYTOL KINASE 1, CHLOROPLASTIC"/>
    <property type="match status" value="1"/>
</dbReference>